<accession>A0A1A9ZXU2</accession>
<feature type="compositionally biased region" description="Basic residues" evidence="1">
    <location>
        <begin position="1"/>
        <end position="11"/>
    </location>
</feature>
<dbReference type="EnsemblMetazoa" id="GPAI028420-RA">
    <property type="protein sequence ID" value="GPAI028420-PA"/>
    <property type="gene ID" value="GPAI028420"/>
</dbReference>
<evidence type="ECO:0000313" key="3">
    <source>
        <dbReference type="Proteomes" id="UP000092445"/>
    </source>
</evidence>
<organism evidence="2 3">
    <name type="scientific">Glossina pallidipes</name>
    <name type="common">Tsetse fly</name>
    <dbReference type="NCBI Taxonomy" id="7398"/>
    <lineage>
        <taxon>Eukaryota</taxon>
        <taxon>Metazoa</taxon>
        <taxon>Ecdysozoa</taxon>
        <taxon>Arthropoda</taxon>
        <taxon>Hexapoda</taxon>
        <taxon>Insecta</taxon>
        <taxon>Pterygota</taxon>
        <taxon>Neoptera</taxon>
        <taxon>Endopterygota</taxon>
        <taxon>Diptera</taxon>
        <taxon>Brachycera</taxon>
        <taxon>Muscomorpha</taxon>
        <taxon>Hippoboscoidea</taxon>
        <taxon>Glossinidae</taxon>
        <taxon>Glossina</taxon>
    </lineage>
</organism>
<dbReference type="Proteomes" id="UP000092445">
    <property type="component" value="Unassembled WGS sequence"/>
</dbReference>
<protein>
    <submittedName>
        <fullName evidence="2">Uncharacterized protein</fullName>
    </submittedName>
</protein>
<evidence type="ECO:0000256" key="1">
    <source>
        <dbReference type="SAM" id="MobiDB-lite"/>
    </source>
</evidence>
<dbReference type="VEuPathDB" id="VectorBase:GPAI028420"/>
<dbReference type="AlphaFoldDB" id="A0A1A9ZXU2"/>
<evidence type="ECO:0000313" key="2">
    <source>
        <dbReference type="EnsemblMetazoa" id="GPAI028420-PA"/>
    </source>
</evidence>
<feature type="region of interest" description="Disordered" evidence="1">
    <location>
        <begin position="1"/>
        <end position="30"/>
    </location>
</feature>
<keyword evidence="3" id="KW-1185">Reference proteome</keyword>
<proteinExistence type="predicted"/>
<sequence>MHRNVKQSKTKRNVDKEIRQQYNFRSHRQPVNERRILKQFTNKDSKLNLRDDAAINEIIKKPTVLTRIPFWHLQERKESNSHIDIKFNFPVKVTAPHMTLQ</sequence>
<reference evidence="2" key="2">
    <citation type="submission" date="2020-05" db="UniProtKB">
        <authorList>
            <consortium name="EnsemblMetazoa"/>
        </authorList>
    </citation>
    <scope>IDENTIFICATION</scope>
    <source>
        <strain evidence="2">IAEA</strain>
    </source>
</reference>
<name>A0A1A9ZXU2_GLOPL</name>
<reference evidence="3" key="1">
    <citation type="submission" date="2014-03" db="EMBL/GenBank/DDBJ databases">
        <authorList>
            <person name="Aksoy S."/>
            <person name="Warren W."/>
            <person name="Wilson R.K."/>
        </authorList>
    </citation>
    <scope>NUCLEOTIDE SEQUENCE [LARGE SCALE GENOMIC DNA]</scope>
    <source>
        <strain evidence="3">IAEA</strain>
    </source>
</reference>